<evidence type="ECO:0000259" key="3">
    <source>
        <dbReference type="PROSITE" id="PS51186"/>
    </source>
</evidence>
<evidence type="ECO:0000313" key="5">
    <source>
        <dbReference type="Proteomes" id="UP001220964"/>
    </source>
</evidence>
<protein>
    <submittedName>
        <fullName evidence="4">GNAT family N-acetyltransferase</fullName>
    </submittedName>
</protein>
<comment type="caution">
    <text evidence="4">The sequence shown here is derived from an EMBL/GenBank/DDBJ whole genome shotgun (WGS) entry which is preliminary data.</text>
</comment>
<dbReference type="Gene3D" id="3.40.630.30">
    <property type="match status" value="1"/>
</dbReference>
<evidence type="ECO:0000313" key="4">
    <source>
        <dbReference type="EMBL" id="MDF0600636.1"/>
    </source>
</evidence>
<dbReference type="PANTHER" id="PTHR43877">
    <property type="entry name" value="AMINOALKYLPHOSPHONATE N-ACETYLTRANSFERASE-RELATED-RELATED"/>
    <property type="match status" value="1"/>
</dbReference>
<dbReference type="PROSITE" id="PS51186">
    <property type="entry name" value="GNAT"/>
    <property type="match status" value="1"/>
</dbReference>
<dbReference type="InterPro" id="IPR000182">
    <property type="entry name" value="GNAT_dom"/>
</dbReference>
<keyword evidence="2" id="KW-0012">Acyltransferase</keyword>
<dbReference type="RefSeq" id="WP_275566780.1">
    <property type="nucleotide sequence ID" value="NZ_JARGYC010000016.1"/>
</dbReference>
<dbReference type="InterPro" id="IPR016181">
    <property type="entry name" value="Acyl_CoA_acyltransferase"/>
</dbReference>
<dbReference type="Proteomes" id="UP001220964">
    <property type="component" value="Unassembled WGS sequence"/>
</dbReference>
<name>A0AAE3NQN2_9RHOB</name>
<reference evidence="4" key="1">
    <citation type="submission" date="2023-03" db="EMBL/GenBank/DDBJ databases">
        <title>Multiphase analysis and comparison of six strains from genera Psychromarinibacter, Lutimaribacter, and Maritimibacter, including a novel species: Psychromarinibacter sediminicola sp. nov.</title>
        <authorList>
            <person name="Wang Y.-H."/>
            <person name="Ye M.-Q."/>
            <person name="Du Z.-J."/>
        </authorList>
    </citation>
    <scope>NUCLEOTIDE SEQUENCE</scope>
    <source>
        <strain evidence="4">C21-152</strain>
    </source>
</reference>
<dbReference type="Pfam" id="PF00583">
    <property type="entry name" value="Acetyltransf_1"/>
    <property type="match status" value="1"/>
</dbReference>
<keyword evidence="5" id="KW-1185">Reference proteome</keyword>
<feature type="domain" description="N-acetyltransferase" evidence="3">
    <location>
        <begin position="107"/>
        <end position="239"/>
    </location>
</feature>
<organism evidence="4 5">
    <name type="scientific">Psychromarinibacter sediminicola</name>
    <dbReference type="NCBI Taxonomy" id="3033385"/>
    <lineage>
        <taxon>Bacteria</taxon>
        <taxon>Pseudomonadati</taxon>
        <taxon>Pseudomonadota</taxon>
        <taxon>Alphaproteobacteria</taxon>
        <taxon>Rhodobacterales</taxon>
        <taxon>Paracoccaceae</taxon>
        <taxon>Psychromarinibacter</taxon>
    </lineage>
</organism>
<dbReference type="AlphaFoldDB" id="A0AAE3NQN2"/>
<dbReference type="EMBL" id="JARGYC010000016">
    <property type="protein sequence ID" value="MDF0600636.1"/>
    <property type="molecule type" value="Genomic_DNA"/>
</dbReference>
<dbReference type="SUPFAM" id="SSF55729">
    <property type="entry name" value="Acyl-CoA N-acyltransferases (Nat)"/>
    <property type="match status" value="1"/>
</dbReference>
<dbReference type="GO" id="GO:0016747">
    <property type="term" value="F:acyltransferase activity, transferring groups other than amino-acyl groups"/>
    <property type="evidence" value="ECO:0007669"/>
    <property type="project" value="InterPro"/>
</dbReference>
<dbReference type="CDD" id="cd04301">
    <property type="entry name" value="NAT_SF"/>
    <property type="match status" value="1"/>
</dbReference>
<gene>
    <name evidence="4" type="ORF">P1J78_07840</name>
</gene>
<dbReference type="PANTHER" id="PTHR43877:SF1">
    <property type="entry name" value="ACETYLTRANSFERASE"/>
    <property type="match status" value="1"/>
</dbReference>
<dbReference type="InterPro" id="IPR050832">
    <property type="entry name" value="Bact_Acetyltransf"/>
</dbReference>
<evidence type="ECO:0000256" key="1">
    <source>
        <dbReference type="ARBA" id="ARBA00022679"/>
    </source>
</evidence>
<evidence type="ECO:0000256" key="2">
    <source>
        <dbReference type="ARBA" id="ARBA00023315"/>
    </source>
</evidence>
<proteinExistence type="predicted"/>
<keyword evidence="1" id="KW-0808">Transferase</keyword>
<sequence>MTLPDARQLSRAVEATWPAARRVRAGPWTIRDGQGGGQRVSAATAEAPVSAADIALAEAEMQRLGQPCLFLVREGEDRLDRLLEEAGYRLHDPVALYAMPVAALTDAPVPPVSAFTIWPPLAIMRDLWAAGGVGPARQAVMTRVSGDKTGVLARTDDAPAGAAFVACDGKTAMIHAIHVQPDLRRRGVATNIMRAAAHWAQDRGADTLSLAVTRANDAANRLYSSIGMQVVGYYHYRLK</sequence>
<accession>A0AAE3NQN2</accession>